<dbReference type="RefSeq" id="XP_031853166.1">
    <property type="nucleotide sequence ID" value="XM_031997275.1"/>
</dbReference>
<evidence type="ECO:0000313" key="3">
    <source>
        <dbReference type="EMBL" id="VVT50013.1"/>
    </source>
</evidence>
<keyword evidence="4" id="KW-1185">Reference proteome</keyword>
<dbReference type="Gene3D" id="3.40.50.300">
    <property type="entry name" value="P-loop containing nucleotide triphosphate hydrolases"/>
    <property type="match status" value="1"/>
</dbReference>
<dbReference type="OrthoDB" id="511599at2759"/>
<dbReference type="EMBL" id="CABVLU010000002">
    <property type="protein sequence ID" value="VVT50013.1"/>
    <property type="molecule type" value="Genomic_DNA"/>
</dbReference>
<evidence type="ECO:0000259" key="2">
    <source>
        <dbReference type="Pfam" id="PF24913"/>
    </source>
</evidence>
<dbReference type="PANTHER" id="PTHR36168:SF1">
    <property type="entry name" value="ORC1-LIKE AAA ATPASE DOMAIN-CONTAINING PROTEIN"/>
    <property type="match status" value="1"/>
</dbReference>
<protein>
    <submittedName>
        <fullName evidence="3">Uncharacterized protein</fullName>
    </submittedName>
</protein>
<dbReference type="SUPFAM" id="SSF52540">
    <property type="entry name" value="P-loop containing nucleoside triphosphate hydrolases"/>
    <property type="match status" value="1"/>
</dbReference>
<dbReference type="PANTHER" id="PTHR36168">
    <property type="entry name" value="CHROMOSOME 1, WHOLE GENOME SHOTGUN SEQUENCE"/>
    <property type="match status" value="1"/>
</dbReference>
<dbReference type="Proteomes" id="UP000398389">
    <property type="component" value="Unassembled WGS sequence"/>
</dbReference>
<evidence type="ECO:0000259" key="1">
    <source>
        <dbReference type="Pfam" id="PF13191"/>
    </source>
</evidence>
<dbReference type="GeneID" id="43581375"/>
<sequence>MISPALLRCSNIPPPTPPLTPRITRSIVSLPGDTSQEDESTSSSSILSKAAESAAVMFASVAVIALAGFAYQQYYNAHALAKMERAFYPSLASCDPPDPWVERSDQALLDNIVSGQTAGRYYLLIGEKGTGKTSMLREAVRRTNGARCAFLDAHPDPEIVRLRLGHALDFAFYEDYLGAMFQLRGPRDTTALLDIERAFNKLEIVARRVNDHDKRPLVLIINNIHMVRDDESGQHLIELLQQKAEALAGMLTVIFNSDDYWVYERLKKLSTKLEVITVRDMSRTQAVQTLCGTRKKLTGQVLPQQDASDIYSLIGGRPQHLAQIAAAQDMLKACHELIDRERTWYLNQCGLLGQDMDDDVMESGKFSTSAMLLMRALVQMDSDTGSPDHVLPQVPLWTARRIMTRPDYIQRYDALNIFTIDKSSFVKADSVPMMQAFREIAAMPKFDELLEETCDRVSAIESLGRTREIVLKDLVQGGHYHWRDGKITLSAQQQEDSDENDDDSDFSKLNLDESSKKWWWHRRSQAYLGKQASK</sequence>
<dbReference type="AlphaFoldDB" id="A0A5E8BEJ0"/>
<dbReference type="InterPro" id="IPR056808">
    <property type="entry name" value="HTH_AAA"/>
</dbReference>
<dbReference type="Pfam" id="PF13191">
    <property type="entry name" value="AAA_16"/>
    <property type="match status" value="1"/>
</dbReference>
<dbReference type="Pfam" id="PF24913">
    <property type="entry name" value="WHD_AAA_fung"/>
    <property type="match status" value="1"/>
</dbReference>
<gene>
    <name evidence="3" type="ORF">SAPINGB_P002557</name>
</gene>
<dbReference type="InterPro" id="IPR027417">
    <property type="entry name" value="P-loop_NTPase"/>
</dbReference>
<accession>A0A5E8BEJ0</accession>
<reference evidence="3 4" key="1">
    <citation type="submission" date="2019-09" db="EMBL/GenBank/DDBJ databases">
        <authorList>
            <person name="Brejova B."/>
        </authorList>
    </citation>
    <scope>NUCLEOTIDE SEQUENCE [LARGE SCALE GENOMIC DNA]</scope>
</reference>
<feature type="domain" description="AAA protein C-terminal winged helix" evidence="2">
    <location>
        <begin position="347"/>
        <end position="461"/>
    </location>
</feature>
<feature type="domain" description="Orc1-like AAA ATPase" evidence="1">
    <location>
        <begin position="106"/>
        <end position="250"/>
    </location>
</feature>
<evidence type="ECO:0000313" key="4">
    <source>
        <dbReference type="Proteomes" id="UP000398389"/>
    </source>
</evidence>
<dbReference type="InterPro" id="IPR041664">
    <property type="entry name" value="AAA_16"/>
</dbReference>
<name>A0A5E8BEJ0_9ASCO</name>
<organism evidence="3 4">
    <name type="scientific">Magnusiomyces paraingens</name>
    <dbReference type="NCBI Taxonomy" id="2606893"/>
    <lineage>
        <taxon>Eukaryota</taxon>
        <taxon>Fungi</taxon>
        <taxon>Dikarya</taxon>
        <taxon>Ascomycota</taxon>
        <taxon>Saccharomycotina</taxon>
        <taxon>Dipodascomycetes</taxon>
        <taxon>Dipodascales</taxon>
        <taxon>Dipodascaceae</taxon>
        <taxon>Magnusiomyces</taxon>
    </lineage>
</organism>
<proteinExistence type="predicted"/>